<organism evidence="1 2">
    <name type="scientific">Thiothrix winogradskyi</name>
    <dbReference type="NCBI Taxonomy" id="96472"/>
    <lineage>
        <taxon>Bacteria</taxon>
        <taxon>Pseudomonadati</taxon>
        <taxon>Pseudomonadota</taxon>
        <taxon>Gammaproteobacteria</taxon>
        <taxon>Thiotrichales</taxon>
        <taxon>Thiotrichaceae</taxon>
        <taxon>Thiothrix</taxon>
    </lineage>
</organism>
<accession>A0ABY3T3W2</accession>
<reference evidence="1" key="1">
    <citation type="journal article" date="2022" name="Microorganisms">
        <title>Two New Species of Filamentous Sulfur Bacteria of the Genus Thiothrix, Thiothrix winogradskyi sp. nov. and 'Candidatus Thiothrix sulfatifontis' sp. nov.</title>
        <authorList>
            <person name="Ravin N.V."/>
            <person name="Rossetti S."/>
            <person name="Beletsky A.V."/>
            <person name="Kadnikov V.V."/>
            <person name="Rudenko T.S."/>
            <person name="Smolyakov D.D."/>
            <person name="Moskvitina M.I."/>
            <person name="Gureeva M.V."/>
            <person name="Mardanov A.V."/>
            <person name="Grabovich M.Y."/>
        </authorList>
    </citation>
    <scope>NUCLEOTIDE SEQUENCE</scope>
    <source>
        <strain evidence="1">CT3</strain>
    </source>
</reference>
<dbReference type="Proteomes" id="UP001054801">
    <property type="component" value="Chromosome"/>
</dbReference>
<evidence type="ECO:0000313" key="2">
    <source>
        <dbReference type="Proteomes" id="UP001054801"/>
    </source>
</evidence>
<gene>
    <name evidence="1" type="ORF">L2Y54_08585</name>
</gene>
<sequence>MKYKHYPVVFPHISENTKFVVILCAALLGSALVAGLGGTPSTAEMVQEEKQAPDVTEETG</sequence>
<protein>
    <submittedName>
        <fullName evidence="1">Uncharacterized protein</fullName>
    </submittedName>
</protein>
<evidence type="ECO:0000313" key="1">
    <source>
        <dbReference type="EMBL" id="UJS26080.1"/>
    </source>
</evidence>
<proteinExistence type="predicted"/>
<dbReference type="RefSeq" id="WP_236501420.1">
    <property type="nucleotide sequence ID" value="NZ_CP091244.1"/>
</dbReference>
<keyword evidence="2" id="KW-1185">Reference proteome</keyword>
<name>A0ABY3T3W2_9GAMM</name>
<dbReference type="EMBL" id="CP091244">
    <property type="protein sequence ID" value="UJS26080.1"/>
    <property type="molecule type" value="Genomic_DNA"/>
</dbReference>